<evidence type="ECO:0000313" key="4">
    <source>
        <dbReference type="Proteomes" id="UP001633002"/>
    </source>
</evidence>
<comment type="caution">
    <text evidence="3">The sequence shown here is derived from an EMBL/GenBank/DDBJ whole genome shotgun (WGS) entry which is preliminary data.</text>
</comment>
<proteinExistence type="predicted"/>
<keyword evidence="4" id="KW-1185">Reference proteome</keyword>
<gene>
    <name evidence="3" type="ORF">R1sor_015005</name>
</gene>
<dbReference type="EMBL" id="JBJQOH010000004">
    <property type="protein sequence ID" value="KAL3688696.1"/>
    <property type="molecule type" value="Genomic_DNA"/>
</dbReference>
<organism evidence="3 4">
    <name type="scientific">Riccia sorocarpa</name>
    <dbReference type="NCBI Taxonomy" id="122646"/>
    <lineage>
        <taxon>Eukaryota</taxon>
        <taxon>Viridiplantae</taxon>
        <taxon>Streptophyta</taxon>
        <taxon>Embryophyta</taxon>
        <taxon>Marchantiophyta</taxon>
        <taxon>Marchantiopsida</taxon>
        <taxon>Marchantiidae</taxon>
        <taxon>Marchantiales</taxon>
        <taxon>Ricciaceae</taxon>
        <taxon>Riccia</taxon>
    </lineage>
</organism>
<feature type="region of interest" description="Disordered" evidence="1">
    <location>
        <begin position="281"/>
        <end position="312"/>
    </location>
</feature>
<name>A0ABD3HCV1_9MARC</name>
<dbReference type="InterPro" id="IPR054424">
    <property type="entry name" value="Replitron_HUH"/>
</dbReference>
<accession>A0ABD3HCV1</accession>
<feature type="region of interest" description="Disordered" evidence="1">
    <location>
        <begin position="1"/>
        <end position="48"/>
    </location>
</feature>
<dbReference type="AlphaFoldDB" id="A0ABD3HCV1"/>
<protein>
    <recommendedName>
        <fullName evidence="2">Replitron HUH endonuclease domain-containing protein</fullName>
    </recommendedName>
</protein>
<feature type="compositionally biased region" description="Acidic residues" evidence="1">
    <location>
        <begin position="293"/>
        <end position="303"/>
    </location>
</feature>
<reference evidence="3 4" key="1">
    <citation type="submission" date="2024-09" db="EMBL/GenBank/DDBJ databases">
        <title>Chromosome-scale assembly of Riccia sorocarpa.</title>
        <authorList>
            <person name="Paukszto L."/>
        </authorList>
    </citation>
    <scope>NUCLEOTIDE SEQUENCE [LARGE SCALE GENOMIC DNA]</scope>
    <source>
        <strain evidence="3">LP-2024</strain>
        <tissue evidence="3">Aerial parts of the thallus</tissue>
    </source>
</reference>
<sequence>MAYATAVSGTPKNVRELKRAARKLPPKQQEPPPLKKTSKVPAKPARKKPEVKLQQISITVGIVGEDISQTTFADMKRFMESRATVGLIALERGDATLQLHIQGVMALLSTSTKAVKQDIMQAIGWNSNCPLGDAVCVKALTNTGIHTLVGMVGYCTKDQQELHYQMHSVNVSPKQMEEGKRRYLIFGACNYKNRMLLTGQYYPGLRWLLSPKMSYERAESMWRLATAPESTTLRDIDFTFYGLQPTERYHTYNFNESMLFHAQEKAQAKEADNIEKQLHDLEERIRGTTIAPDLDDNDEEDSQAGDQLSPPE</sequence>
<evidence type="ECO:0000256" key="1">
    <source>
        <dbReference type="SAM" id="MobiDB-lite"/>
    </source>
</evidence>
<evidence type="ECO:0000259" key="2">
    <source>
        <dbReference type="Pfam" id="PF21859"/>
    </source>
</evidence>
<dbReference type="Proteomes" id="UP001633002">
    <property type="component" value="Unassembled WGS sequence"/>
</dbReference>
<evidence type="ECO:0000313" key="3">
    <source>
        <dbReference type="EMBL" id="KAL3688696.1"/>
    </source>
</evidence>
<feature type="domain" description="Replitron HUH endonuclease" evidence="2">
    <location>
        <begin position="58"/>
        <end position="183"/>
    </location>
</feature>
<dbReference type="Pfam" id="PF21859">
    <property type="entry name" value="Replitron_HUH"/>
    <property type="match status" value="1"/>
</dbReference>